<organism evidence="3">
    <name type="scientific">uncultured Coleofasciculus sp</name>
    <dbReference type="NCBI Taxonomy" id="1267456"/>
    <lineage>
        <taxon>Bacteria</taxon>
        <taxon>Bacillati</taxon>
        <taxon>Cyanobacteriota</taxon>
        <taxon>Cyanophyceae</taxon>
        <taxon>Coleofasciculales</taxon>
        <taxon>Coleofasciculaceae</taxon>
        <taxon>Coleofasciculus</taxon>
        <taxon>environmental samples</taxon>
    </lineage>
</organism>
<sequence>MARFNNTNNQEPHQSPLIIPPSARQPDFDFDEEKIPVSQQLGDFSDKTFGFLFNPNVIKFGILLFAGFCIAINLAGYFDLVNQVLGTRLDEFGRTLPVEAPISQRIVSSIVRFPILGNLIVFLDNLTGGIVALFGAVSIWFVLQGLEIAGRFHLYFEGSAENLLYKQNRRRYEAPSNSNPATKRAYRLVKSETLSILRLLSIAGLIAYTADTYAMHLNRPWLDNLGNPLWINVIWNGLAVIGVELALILYRGYKAVTLSNAEKADKDRTFN</sequence>
<dbReference type="AlphaFoldDB" id="A0A6J4IMS0"/>
<gene>
    <name evidence="3" type="ORF">AVDCRST_MAG92-2270</name>
</gene>
<proteinExistence type="predicted"/>
<protein>
    <submittedName>
        <fullName evidence="3">Uncharacterized protein</fullName>
    </submittedName>
</protein>
<keyword evidence="2" id="KW-1133">Transmembrane helix</keyword>
<feature type="transmembrane region" description="Helical" evidence="2">
    <location>
        <begin position="193"/>
        <end position="210"/>
    </location>
</feature>
<feature type="transmembrane region" description="Helical" evidence="2">
    <location>
        <begin position="119"/>
        <end position="143"/>
    </location>
</feature>
<feature type="region of interest" description="Disordered" evidence="1">
    <location>
        <begin position="1"/>
        <end position="21"/>
    </location>
</feature>
<accession>A0A6J4IMS0</accession>
<feature type="transmembrane region" description="Helical" evidence="2">
    <location>
        <begin position="230"/>
        <end position="250"/>
    </location>
</feature>
<keyword evidence="2" id="KW-0472">Membrane</keyword>
<evidence type="ECO:0000313" key="3">
    <source>
        <dbReference type="EMBL" id="CAA9256853.1"/>
    </source>
</evidence>
<dbReference type="EMBL" id="CADCTM010000345">
    <property type="protein sequence ID" value="CAA9256853.1"/>
    <property type="molecule type" value="Genomic_DNA"/>
</dbReference>
<reference evidence="3" key="1">
    <citation type="submission" date="2020-02" db="EMBL/GenBank/DDBJ databases">
        <authorList>
            <person name="Meier V. D."/>
        </authorList>
    </citation>
    <scope>NUCLEOTIDE SEQUENCE</scope>
    <source>
        <strain evidence="3">AVDCRST_MAG92</strain>
    </source>
</reference>
<evidence type="ECO:0000256" key="2">
    <source>
        <dbReference type="SAM" id="Phobius"/>
    </source>
</evidence>
<feature type="compositionally biased region" description="Polar residues" evidence="1">
    <location>
        <begin position="1"/>
        <end position="13"/>
    </location>
</feature>
<feature type="transmembrane region" description="Helical" evidence="2">
    <location>
        <begin position="57"/>
        <end position="78"/>
    </location>
</feature>
<evidence type="ECO:0000256" key="1">
    <source>
        <dbReference type="SAM" id="MobiDB-lite"/>
    </source>
</evidence>
<keyword evidence="2" id="KW-0812">Transmembrane</keyword>
<name>A0A6J4IMS0_9CYAN</name>